<dbReference type="CDD" id="cd11660">
    <property type="entry name" value="SANT_TRF"/>
    <property type="match status" value="1"/>
</dbReference>
<feature type="region of interest" description="Disordered" evidence="4">
    <location>
        <begin position="189"/>
        <end position="264"/>
    </location>
</feature>
<dbReference type="AlphaFoldDB" id="A0A8T1YPE4"/>
<dbReference type="InterPro" id="IPR001965">
    <property type="entry name" value="Znf_PHD"/>
</dbReference>
<feature type="compositionally biased region" description="Polar residues" evidence="4">
    <location>
        <begin position="336"/>
        <end position="347"/>
    </location>
</feature>
<dbReference type="PANTHER" id="PTHR47863">
    <property type="entry name" value="RING/FYVE/PHD ZINC FINGER SUPERFAMILY PROTEIN"/>
    <property type="match status" value="1"/>
</dbReference>
<evidence type="ECO:0000256" key="1">
    <source>
        <dbReference type="ARBA" id="ARBA00022723"/>
    </source>
</evidence>
<sequence length="877" mass="98881">MSTVRKKRARILSSDSDDVDQGNPKTHENGEIGGKSQNLGKSKGGDTENVVKSNTCLVCDGKDNWVLVCYGEECPIAIHQSCASDEPDFDEFGNFYCPYCWYKRVLQLEKKLMVSDKSRKGCRESLGGVDLGFMMENEAGGVENLVEVNVSGGRTRTLASGNLSGNIGEGDGLNSKCMVMEKNQIMQEVAAQAHSRGNSKGDDADVDEGRQQRGRLSEINHETLDVCNVNAGEGRKGKARGTEKQHGKAQARNSDVGEERKKHRRCDDINHETAQAHSIDVVAETRNPRRYSGKNQQTKRVAGTHEQDVFINDHGTQARDSDLGEGRSGQGCCHGNNLQKKASSTESYEQEVPRTDNRVSCGSGLREVRYRQGRHIEKNRHNEIVVTETQEKEVSKDGERKCERGVERGRTITSVNSSGNRREVDESNKKCIVMEKSHKIKEVAADTHSRENSKADDTDLDKGRKQRGRFNEKNHETLDAFVSNLDEAHEERKGRVRGSEKTHEKVQVCNSDVGGERKPHRRCDNIHHETAQVHSFVVGVKTRETRRYSEKNQQNKIVAGTHEQAVFINDKGTQACDSDLGEGRSGQEYFHENNQQKKVSSTERCELPRTDKRVSHGCGLGEGRDREGRQIQKNQHTETVETETLGKEVFKDRKRKRERGAERDGDEIYLAENQDRQYQPDMRNNDVAFNKQATCFSTDEQEDRKSVSSISSPESTNNVKDPSVASQELALIIHPKAGVQERPIKARPICSVSSKKPSFQPEKYGHKSYLEKNGTASNDPGQRKFVICSAKKRKRLFWTQAEEEMLRVGVQKFPGEKNIPWRKILEFGRDVFHDERAPSDLKDKWKTLNKMPSDTGKWVNLSTERQPNYYVSEVSSE</sequence>
<protein>
    <submittedName>
        <fullName evidence="6">Zinc finger FYVE/PHD-type</fullName>
    </submittedName>
</protein>
<dbReference type="SMART" id="SM00717">
    <property type="entry name" value="SANT"/>
    <property type="match status" value="1"/>
</dbReference>
<reference evidence="6 7" key="1">
    <citation type="submission" date="2020-12" db="EMBL/GenBank/DDBJ databases">
        <title>Concerted genomic and epigenomic changes stabilize Arabidopsis allopolyploids.</title>
        <authorList>
            <person name="Chen Z."/>
        </authorList>
    </citation>
    <scope>NUCLEOTIDE SEQUENCE [LARGE SCALE GENOMIC DNA]</scope>
    <source>
        <strain evidence="6">As9502</strain>
        <tissue evidence="6">Leaf</tissue>
    </source>
</reference>
<organism evidence="6 7">
    <name type="scientific">Arabidopsis suecica</name>
    <name type="common">Swedish thale-cress</name>
    <name type="synonym">Cardaminopsis suecica</name>
    <dbReference type="NCBI Taxonomy" id="45249"/>
    <lineage>
        <taxon>Eukaryota</taxon>
        <taxon>Viridiplantae</taxon>
        <taxon>Streptophyta</taxon>
        <taxon>Embryophyta</taxon>
        <taxon>Tracheophyta</taxon>
        <taxon>Spermatophyta</taxon>
        <taxon>Magnoliopsida</taxon>
        <taxon>eudicotyledons</taxon>
        <taxon>Gunneridae</taxon>
        <taxon>Pentapetalae</taxon>
        <taxon>rosids</taxon>
        <taxon>malvids</taxon>
        <taxon>Brassicales</taxon>
        <taxon>Brassicaceae</taxon>
        <taxon>Camelineae</taxon>
        <taxon>Arabidopsis</taxon>
    </lineage>
</organism>
<feature type="compositionally biased region" description="Basic residues" evidence="4">
    <location>
        <begin position="1"/>
        <end position="10"/>
    </location>
</feature>
<keyword evidence="3" id="KW-0862">Zinc</keyword>
<dbReference type="PROSITE" id="PS50090">
    <property type="entry name" value="MYB_LIKE"/>
    <property type="match status" value="1"/>
</dbReference>
<accession>A0A8T1YPE4</accession>
<feature type="compositionally biased region" description="Basic and acidic residues" evidence="4">
    <location>
        <begin position="622"/>
        <end position="651"/>
    </location>
</feature>
<feature type="compositionally biased region" description="Polar residues" evidence="4">
    <location>
        <begin position="707"/>
        <end position="723"/>
    </location>
</feature>
<keyword evidence="7" id="KW-1185">Reference proteome</keyword>
<feature type="region of interest" description="Disordered" evidence="4">
    <location>
        <begin position="289"/>
        <end position="360"/>
    </location>
</feature>
<evidence type="ECO:0000256" key="2">
    <source>
        <dbReference type="ARBA" id="ARBA00022771"/>
    </source>
</evidence>
<feature type="region of interest" description="Disordered" evidence="4">
    <location>
        <begin position="440"/>
        <end position="474"/>
    </location>
</feature>
<dbReference type="InterPro" id="IPR001005">
    <property type="entry name" value="SANT/Myb"/>
</dbReference>
<dbReference type="PANTHER" id="PTHR47863:SF5">
    <property type="entry name" value="HOMEODOMAIN-LIKE PROTEIN WITH RING_FYVE_PHD-TYPE ZINC FINGER DOMAIN-CONTAINING PROTEIN-RELATED"/>
    <property type="match status" value="1"/>
</dbReference>
<feature type="compositionally biased region" description="Basic and acidic residues" evidence="4">
    <location>
        <begin position="199"/>
        <end position="224"/>
    </location>
</feature>
<evidence type="ECO:0000259" key="5">
    <source>
        <dbReference type="PROSITE" id="PS50090"/>
    </source>
</evidence>
<dbReference type="CDD" id="cd15489">
    <property type="entry name" value="PHD_SF"/>
    <property type="match status" value="1"/>
</dbReference>
<dbReference type="OrthoDB" id="608866at2759"/>
<evidence type="ECO:0000313" key="7">
    <source>
        <dbReference type="Proteomes" id="UP000694251"/>
    </source>
</evidence>
<gene>
    <name evidence="6" type="ORF">ISN44_As12g031540</name>
</gene>
<evidence type="ECO:0000313" key="6">
    <source>
        <dbReference type="EMBL" id="KAG7547950.1"/>
    </source>
</evidence>
<comment type="caution">
    <text evidence="6">The sequence shown here is derived from an EMBL/GenBank/DDBJ whole genome shotgun (WGS) entry which is preliminary data.</text>
</comment>
<feature type="domain" description="Myb-like" evidence="5">
    <location>
        <begin position="790"/>
        <end position="849"/>
    </location>
</feature>
<feature type="compositionally biased region" description="Basic and acidic residues" evidence="4">
    <location>
        <begin position="316"/>
        <end position="325"/>
    </location>
</feature>
<evidence type="ECO:0000256" key="3">
    <source>
        <dbReference type="ARBA" id="ARBA00022833"/>
    </source>
</evidence>
<feature type="region of interest" description="Disordered" evidence="4">
    <location>
        <begin position="612"/>
        <end position="674"/>
    </location>
</feature>
<proteinExistence type="predicted"/>
<name>A0A8T1YPE4_ARASU</name>
<dbReference type="EMBL" id="JAEFBJ010000012">
    <property type="protein sequence ID" value="KAG7547950.1"/>
    <property type="molecule type" value="Genomic_DNA"/>
</dbReference>
<keyword evidence="1" id="KW-0479">Metal-binding</keyword>
<feature type="region of interest" description="Disordered" evidence="4">
    <location>
        <begin position="695"/>
        <end position="723"/>
    </location>
</feature>
<feature type="compositionally biased region" description="Basic and acidic residues" evidence="4">
    <location>
        <begin position="233"/>
        <end position="246"/>
    </location>
</feature>
<keyword evidence="2" id="KW-0863">Zinc-finger</keyword>
<feature type="region of interest" description="Disordered" evidence="4">
    <location>
        <begin position="1"/>
        <end position="47"/>
    </location>
</feature>
<feature type="compositionally biased region" description="Basic and acidic residues" evidence="4">
    <location>
        <begin position="255"/>
        <end position="264"/>
    </location>
</feature>
<dbReference type="SMART" id="SM00249">
    <property type="entry name" value="PHD"/>
    <property type="match status" value="1"/>
</dbReference>
<dbReference type="GO" id="GO:0008270">
    <property type="term" value="F:zinc ion binding"/>
    <property type="evidence" value="ECO:0007669"/>
    <property type="project" value="UniProtKB-KW"/>
</dbReference>
<evidence type="ECO:0000256" key="4">
    <source>
        <dbReference type="SAM" id="MobiDB-lite"/>
    </source>
</evidence>
<dbReference type="Proteomes" id="UP000694251">
    <property type="component" value="Chromosome 12"/>
</dbReference>